<dbReference type="InterPro" id="IPR036412">
    <property type="entry name" value="HAD-like_sf"/>
</dbReference>
<dbReference type="Gene3D" id="3.40.50.1000">
    <property type="entry name" value="HAD superfamily/HAD-like"/>
    <property type="match status" value="1"/>
</dbReference>
<dbReference type="NCBIfam" id="TIGR00099">
    <property type="entry name" value="Cof-subfamily"/>
    <property type="match status" value="1"/>
</dbReference>
<dbReference type="NCBIfam" id="TIGR01484">
    <property type="entry name" value="HAD-SF-IIB"/>
    <property type="match status" value="1"/>
</dbReference>
<dbReference type="PANTHER" id="PTHR10000">
    <property type="entry name" value="PHOSPHOSERINE PHOSPHATASE"/>
    <property type="match status" value="1"/>
</dbReference>
<evidence type="ECO:0000313" key="2">
    <source>
        <dbReference type="Proteomes" id="UP000613512"/>
    </source>
</evidence>
<dbReference type="SFLD" id="SFLDS00003">
    <property type="entry name" value="Haloacid_Dehalogenase"/>
    <property type="match status" value="1"/>
</dbReference>
<dbReference type="SFLD" id="SFLDG01140">
    <property type="entry name" value="C2.B:_Phosphomannomutase_and_P"/>
    <property type="match status" value="1"/>
</dbReference>
<dbReference type="EMBL" id="BMEY01000003">
    <property type="protein sequence ID" value="GGA65843.1"/>
    <property type="molecule type" value="Genomic_DNA"/>
</dbReference>
<dbReference type="CDD" id="cd07516">
    <property type="entry name" value="HAD_Pase"/>
    <property type="match status" value="1"/>
</dbReference>
<dbReference type="InterPro" id="IPR000150">
    <property type="entry name" value="Cof"/>
</dbReference>
<comment type="caution">
    <text evidence="1">The sequence shown here is derived from an EMBL/GenBank/DDBJ whole genome shotgun (WGS) entry which is preliminary data.</text>
</comment>
<name>A0A916RQU8_9BACI</name>
<dbReference type="PROSITE" id="PS01229">
    <property type="entry name" value="COF_2"/>
    <property type="match status" value="1"/>
</dbReference>
<keyword evidence="2" id="KW-1185">Reference proteome</keyword>
<dbReference type="Pfam" id="PF08282">
    <property type="entry name" value="Hydrolase_3"/>
    <property type="match status" value="1"/>
</dbReference>
<dbReference type="PANTHER" id="PTHR10000:SF55">
    <property type="entry name" value="5-AMINO-6-(5-PHOSPHO-D-RIBITYLAMINO)URACIL PHOSPHATASE YCSE"/>
    <property type="match status" value="1"/>
</dbReference>
<evidence type="ECO:0000313" key="1">
    <source>
        <dbReference type="EMBL" id="GGA65843.1"/>
    </source>
</evidence>
<proteinExistence type="predicted"/>
<dbReference type="PROSITE" id="PS01228">
    <property type="entry name" value="COF_1"/>
    <property type="match status" value="1"/>
</dbReference>
<protein>
    <submittedName>
        <fullName evidence="1">Haloacid dehalogenase</fullName>
    </submittedName>
</protein>
<dbReference type="SUPFAM" id="SSF56784">
    <property type="entry name" value="HAD-like"/>
    <property type="match status" value="1"/>
</dbReference>
<dbReference type="Proteomes" id="UP000613512">
    <property type="component" value="Unassembled WGS sequence"/>
</dbReference>
<dbReference type="Gene3D" id="3.30.1240.10">
    <property type="match status" value="1"/>
</dbReference>
<dbReference type="GO" id="GO:0005829">
    <property type="term" value="C:cytosol"/>
    <property type="evidence" value="ECO:0007669"/>
    <property type="project" value="TreeGrafter"/>
</dbReference>
<dbReference type="SFLD" id="SFLDG01144">
    <property type="entry name" value="C2.B.4:_PGP_Like"/>
    <property type="match status" value="1"/>
</dbReference>
<dbReference type="GO" id="GO:0000287">
    <property type="term" value="F:magnesium ion binding"/>
    <property type="evidence" value="ECO:0007669"/>
    <property type="project" value="TreeGrafter"/>
</dbReference>
<reference evidence="1" key="2">
    <citation type="submission" date="2020-09" db="EMBL/GenBank/DDBJ databases">
        <authorList>
            <person name="Sun Q."/>
            <person name="Zhou Y."/>
        </authorList>
    </citation>
    <scope>NUCLEOTIDE SEQUENCE</scope>
    <source>
        <strain evidence="1">CGMCC 1.12408</strain>
    </source>
</reference>
<gene>
    <name evidence="1" type="ORF">GCM10008025_07070</name>
</gene>
<dbReference type="RefSeq" id="WP_188383317.1">
    <property type="nucleotide sequence ID" value="NZ_BMEY01000003.1"/>
</dbReference>
<organism evidence="1 2">
    <name type="scientific">Ornithinibacillus halotolerans</name>
    <dbReference type="NCBI Taxonomy" id="1274357"/>
    <lineage>
        <taxon>Bacteria</taxon>
        <taxon>Bacillati</taxon>
        <taxon>Bacillota</taxon>
        <taxon>Bacilli</taxon>
        <taxon>Bacillales</taxon>
        <taxon>Bacillaceae</taxon>
        <taxon>Ornithinibacillus</taxon>
    </lineage>
</organism>
<accession>A0A916RQU8</accession>
<sequence>MKLIATDMDGTLLNENGKISEENCAAILRAIDHGVHVVIATGRSYEAAMEPLQEVGLVLPIISLNGAMVYNQESELLDNIPMNSNICKEIQAACELENLYFEVYTNKGIVSRSREHFLDVLVDILMTAHPNRTRDEVKAAIEQRFQDEKVTFVNDYHSLFQDPNIDVYKLLAFSMDESSLASVSKKFENNDQVIVTSSGTINLEFNHPEAQKGIAVKKYADSLGIDMKDVVAFGDSYNDLSMLLAAGKGIAMENAVDYIKEQSDAVTKKNIEHGVAVAIEELLKDRTT</sequence>
<reference evidence="1" key="1">
    <citation type="journal article" date="2014" name="Int. J. Syst. Evol. Microbiol.">
        <title>Complete genome sequence of Corynebacterium casei LMG S-19264T (=DSM 44701T), isolated from a smear-ripened cheese.</title>
        <authorList>
            <consortium name="US DOE Joint Genome Institute (JGI-PGF)"/>
            <person name="Walter F."/>
            <person name="Albersmeier A."/>
            <person name="Kalinowski J."/>
            <person name="Ruckert C."/>
        </authorList>
    </citation>
    <scope>NUCLEOTIDE SEQUENCE</scope>
    <source>
        <strain evidence="1">CGMCC 1.12408</strain>
    </source>
</reference>
<dbReference type="InterPro" id="IPR006379">
    <property type="entry name" value="HAD-SF_hydro_IIB"/>
</dbReference>
<dbReference type="InterPro" id="IPR023214">
    <property type="entry name" value="HAD_sf"/>
</dbReference>
<dbReference type="AlphaFoldDB" id="A0A916RQU8"/>
<dbReference type="GO" id="GO:0016791">
    <property type="term" value="F:phosphatase activity"/>
    <property type="evidence" value="ECO:0007669"/>
    <property type="project" value="TreeGrafter"/>
</dbReference>